<name>A0A8S9YN56_9TREM</name>
<reference evidence="3" key="1">
    <citation type="submission" date="2019-07" db="EMBL/GenBank/DDBJ databases">
        <title>Annotation for the trematode Paragonimus miyazaki's.</title>
        <authorList>
            <person name="Choi Y.-J."/>
        </authorList>
    </citation>
    <scope>NUCLEOTIDE SEQUENCE</scope>
    <source>
        <strain evidence="3">Japan</strain>
    </source>
</reference>
<keyword evidence="2" id="KW-1133">Transmembrane helix</keyword>
<evidence type="ECO:0000256" key="2">
    <source>
        <dbReference type="SAM" id="Phobius"/>
    </source>
</evidence>
<evidence type="ECO:0000313" key="4">
    <source>
        <dbReference type="Proteomes" id="UP000822476"/>
    </source>
</evidence>
<dbReference type="Proteomes" id="UP000822476">
    <property type="component" value="Unassembled WGS sequence"/>
</dbReference>
<evidence type="ECO:0000256" key="1">
    <source>
        <dbReference type="SAM" id="MobiDB-lite"/>
    </source>
</evidence>
<proteinExistence type="predicted"/>
<protein>
    <submittedName>
        <fullName evidence="3">Uncharacterized protein</fullName>
    </submittedName>
</protein>
<evidence type="ECO:0000313" key="3">
    <source>
        <dbReference type="EMBL" id="KAF7251358.1"/>
    </source>
</evidence>
<accession>A0A8S9YN56</accession>
<sequence>MVVIRLQVNNLPTLSRFCAGIAPALETPDYNKYETLRGLTALSQEWMKFHKLFKVDQTRFHSNCRHLFCDPHLVAHQPADPQTLAVAWTNNAAHNWSEDEVSGWLKTHIGLAGFEPLIHVNQISGDVLPSLLLRQQRHAFEIPIPVDSLDVLERGITELILLGPPSRLSLRLPLTVISVSMGIILCMCWMVVHCYLFSRYVRRKRLSWLDLQRTRLAELRDRMCSLESEIPDFALNTTPTKLALPCLTGLNTPKSSEGYSGDRRSSSVSRANSGAVTVMQQILDVTVRQERSYFERLLEFTGTLLPEIENQLYDHRFWVPFAVDLSDLNRLMESFDSSLLFLDDCLSKFVERCYFMQETMDILRTLNECQAKVDLSYLEEGDICPNETEELVVIERDQITTTSRNSPVLASSTAENEVNEHEQSSVFCPSPDPNLSCSASEKPELSPHINEMEVTGFFDENEPNHYSHSSDASTHELKIPKPSRIPYHTLTPSFHLMNPPASLQRNHLGLTTPSHIPLGPLKLLNSYPTKSQPSMEATKRLPDLVGRVPFDEP</sequence>
<dbReference type="OrthoDB" id="6247291at2759"/>
<dbReference type="AlphaFoldDB" id="A0A8S9YN56"/>
<dbReference type="SUPFAM" id="SSF47769">
    <property type="entry name" value="SAM/Pointed domain"/>
    <property type="match status" value="1"/>
</dbReference>
<feature type="region of interest" description="Disordered" evidence="1">
    <location>
        <begin position="404"/>
        <end position="432"/>
    </location>
</feature>
<comment type="caution">
    <text evidence="3">The sequence shown here is derived from an EMBL/GenBank/DDBJ whole genome shotgun (WGS) entry which is preliminary data.</text>
</comment>
<feature type="compositionally biased region" description="Polar residues" evidence="1">
    <location>
        <begin position="404"/>
        <end position="416"/>
    </location>
</feature>
<dbReference type="EMBL" id="JTDE01005121">
    <property type="protein sequence ID" value="KAF7251358.1"/>
    <property type="molecule type" value="Genomic_DNA"/>
</dbReference>
<feature type="transmembrane region" description="Helical" evidence="2">
    <location>
        <begin position="174"/>
        <end position="197"/>
    </location>
</feature>
<organism evidence="3 4">
    <name type="scientific">Paragonimus skrjabini miyazakii</name>
    <dbReference type="NCBI Taxonomy" id="59628"/>
    <lineage>
        <taxon>Eukaryota</taxon>
        <taxon>Metazoa</taxon>
        <taxon>Spiralia</taxon>
        <taxon>Lophotrochozoa</taxon>
        <taxon>Platyhelminthes</taxon>
        <taxon>Trematoda</taxon>
        <taxon>Digenea</taxon>
        <taxon>Plagiorchiida</taxon>
        <taxon>Troglotremata</taxon>
        <taxon>Troglotrematidae</taxon>
        <taxon>Paragonimus</taxon>
    </lineage>
</organism>
<dbReference type="InterPro" id="IPR013761">
    <property type="entry name" value="SAM/pointed_sf"/>
</dbReference>
<gene>
    <name evidence="3" type="ORF">EG68_09463</name>
</gene>
<keyword evidence="4" id="KW-1185">Reference proteome</keyword>
<keyword evidence="2" id="KW-0812">Transmembrane</keyword>
<keyword evidence="2" id="KW-0472">Membrane</keyword>